<dbReference type="PANTHER" id="PTHR24222:SF86">
    <property type="entry name" value="ABC TRANSPORTER B FAMILY PROTEIN"/>
    <property type="match status" value="1"/>
</dbReference>
<gene>
    <name evidence="9" type="primary">LOC111010904</name>
</gene>
<dbReference type="PROSITE" id="PS50893">
    <property type="entry name" value="ABC_TRANSPORTER_2"/>
    <property type="match status" value="1"/>
</dbReference>
<sequence>MAEGVVLDGNRTKTIDTDSRSVLTNNITTTHCFVRHSDHRRRRRRPDVCCADTVLVEDAEKVISHPPINPNPKDTGFLNLGFPVADNFDVVLMIVGTVAAVGNGLSQPAVILIFGELVNSFAFSVNNSVTKEVTKTIALAGEGGSGKSTIINLIERFYDPDEGCVLLDGIDIKRLKLSWLRQQLGLGHATEEEIILATKLANAHNIYSLPNGYDTVVSERGMQLSGGQKQRIAIARAILKDPKILLLDEATSALDTESEHVAQDALETVMVNRTTVIVSHRLTTIKGANIIVVMKNGEIIEKGTHETLMKNTDGTCASLLVLHMGS</sequence>
<evidence type="ECO:0000256" key="2">
    <source>
        <dbReference type="ARBA" id="ARBA00022692"/>
    </source>
</evidence>
<dbReference type="KEGG" id="mcha:111010904"/>
<dbReference type="GO" id="GO:0005886">
    <property type="term" value="C:plasma membrane"/>
    <property type="evidence" value="ECO:0007669"/>
    <property type="project" value="TreeGrafter"/>
</dbReference>
<evidence type="ECO:0000256" key="1">
    <source>
        <dbReference type="ARBA" id="ARBA00004141"/>
    </source>
</evidence>
<dbReference type="SMART" id="SM00382">
    <property type="entry name" value="AAA"/>
    <property type="match status" value="1"/>
</dbReference>
<dbReference type="GO" id="GO:0005524">
    <property type="term" value="F:ATP binding"/>
    <property type="evidence" value="ECO:0007669"/>
    <property type="project" value="UniProtKB-KW"/>
</dbReference>
<proteinExistence type="predicted"/>
<dbReference type="Gene3D" id="1.20.1560.10">
    <property type="entry name" value="ABC transporter type 1, transmembrane domain"/>
    <property type="match status" value="1"/>
</dbReference>
<dbReference type="Proteomes" id="UP000504603">
    <property type="component" value="Unplaced"/>
</dbReference>
<dbReference type="InterPro" id="IPR027417">
    <property type="entry name" value="P-loop_NTPase"/>
</dbReference>
<feature type="domain" description="ABC transporter" evidence="7">
    <location>
        <begin position="105"/>
        <end position="321"/>
    </location>
</feature>
<dbReference type="InterPro" id="IPR039421">
    <property type="entry name" value="Type_1_exporter"/>
</dbReference>
<dbReference type="Pfam" id="PF00005">
    <property type="entry name" value="ABC_tran"/>
    <property type="match status" value="1"/>
</dbReference>
<protein>
    <submittedName>
        <fullName evidence="9">ABC transporter B family member 9-like</fullName>
    </submittedName>
</protein>
<keyword evidence="4" id="KW-0067">ATP-binding</keyword>
<comment type="subcellular location">
    <subcellularLocation>
        <location evidence="1">Membrane</location>
        <topology evidence="1">Multi-pass membrane protein</topology>
    </subcellularLocation>
</comment>
<dbReference type="InterPro" id="IPR003593">
    <property type="entry name" value="AAA+_ATPase"/>
</dbReference>
<keyword evidence="6" id="KW-0472">Membrane</keyword>
<dbReference type="Gene3D" id="3.40.50.300">
    <property type="entry name" value="P-loop containing nucleotide triphosphate hydrolases"/>
    <property type="match status" value="2"/>
</dbReference>
<dbReference type="RefSeq" id="XP_022140171.1">
    <property type="nucleotide sequence ID" value="XM_022284479.1"/>
</dbReference>
<dbReference type="PANTHER" id="PTHR24222">
    <property type="entry name" value="ABC TRANSPORTER B FAMILY"/>
    <property type="match status" value="1"/>
</dbReference>
<name>A0A6J1CF26_MOMCH</name>
<dbReference type="InterPro" id="IPR017871">
    <property type="entry name" value="ABC_transporter-like_CS"/>
</dbReference>
<evidence type="ECO:0000256" key="6">
    <source>
        <dbReference type="ARBA" id="ARBA00023136"/>
    </source>
</evidence>
<keyword evidence="5" id="KW-1133">Transmembrane helix</keyword>
<evidence type="ECO:0000256" key="4">
    <source>
        <dbReference type="ARBA" id="ARBA00022840"/>
    </source>
</evidence>
<accession>A0A6J1CF26</accession>
<dbReference type="InterPro" id="IPR036640">
    <property type="entry name" value="ABC1_TM_sf"/>
</dbReference>
<evidence type="ECO:0000259" key="7">
    <source>
        <dbReference type="PROSITE" id="PS50893"/>
    </source>
</evidence>
<dbReference type="GO" id="GO:0016887">
    <property type="term" value="F:ATP hydrolysis activity"/>
    <property type="evidence" value="ECO:0007669"/>
    <property type="project" value="InterPro"/>
</dbReference>
<dbReference type="AlphaFoldDB" id="A0A6J1CF26"/>
<organism evidence="8 9">
    <name type="scientific">Momordica charantia</name>
    <name type="common">Bitter gourd</name>
    <name type="synonym">Balsam pear</name>
    <dbReference type="NCBI Taxonomy" id="3673"/>
    <lineage>
        <taxon>Eukaryota</taxon>
        <taxon>Viridiplantae</taxon>
        <taxon>Streptophyta</taxon>
        <taxon>Embryophyta</taxon>
        <taxon>Tracheophyta</taxon>
        <taxon>Spermatophyta</taxon>
        <taxon>Magnoliopsida</taxon>
        <taxon>eudicotyledons</taxon>
        <taxon>Gunneridae</taxon>
        <taxon>Pentapetalae</taxon>
        <taxon>rosids</taxon>
        <taxon>fabids</taxon>
        <taxon>Cucurbitales</taxon>
        <taxon>Cucurbitaceae</taxon>
        <taxon>Momordiceae</taxon>
        <taxon>Momordica</taxon>
    </lineage>
</organism>
<evidence type="ECO:0000256" key="5">
    <source>
        <dbReference type="ARBA" id="ARBA00022989"/>
    </source>
</evidence>
<evidence type="ECO:0000313" key="9">
    <source>
        <dbReference type="RefSeq" id="XP_022140171.1"/>
    </source>
</evidence>
<dbReference type="PROSITE" id="PS00211">
    <property type="entry name" value="ABC_TRANSPORTER_1"/>
    <property type="match status" value="1"/>
</dbReference>
<keyword evidence="3" id="KW-0547">Nucleotide-binding</keyword>
<evidence type="ECO:0000313" key="8">
    <source>
        <dbReference type="Proteomes" id="UP000504603"/>
    </source>
</evidence>
<evidence type="ECO:0000256" key="3">
    <source>
        <dbReference type="ARBA" id="ARBA00022741"/>
    </source>
</evidence>
<dbReference type="OrthoDB" id="6500128at2759"/>
<keyword evidence="8" id="KW-1185">Reference proteome</keyword>
<keyword evidence="2" id="KW-0812">Transmembrane</keyword>
<dbReference type="InterPro" id="IPR003439">
    <property type="entry name" value="ABC_transporter-like_ATP-bd"/>
</dbReference>
<dbReference type="GeneID" id="111010904"/>
<reference evidence="9" key="1">
    <citation type="submission" date="2025-08" db="UniProtKB">
        <authorList>
            <consortium name="RefSeq"/>
        </authorList>
    </citation>
    <scope>IDENTIFICATION</scope>
    <source>
        <strain evidence="9">OHB3-1</strain>
    </source>
</reference>
<dbReference type="SUPFAM" id="SSF52540">
    <property type="entry name" value="P-loop containing nucleoside triphosphate hydrolases"/>
    <property type="match status" value="1"/>
</dbReference>
<dbReference type="GO" id="GO:0042626">
    <property type="term" value="F:ATPase-coupled transmembrane transporter activity"/>
    <property type="evidence" value="ECO:0007669"/>
    <property type="project" value="TreeGrafter"/>
</dbReference>